<organism evidence="2 3">
    <name type="scientific">Parasponia andersonii</name>
    <name type="common">Sponia andersonii</name>
    <dbReference type="NCBI Taxonomy" id="3476"/>
    <lineage>
        <taxon>Eukaryota</taxon>
        <taxon>Viridiplantae</taxon>
        <taxon>Streptophyta</taxon>
        <taxon>Embryophyta</taxon>
        <taxon>Tracheophyta</taxon>
        <taxon>Spermatophyta</taxon>
        <taxon>Magnoliopsida</taxon>
        <taxon>eudicotyledons</taxon>
        <taxon>Gunneridae</taxon>
        <taxon>Pentapetalae</taxon>
        <taxon>rosids</taxon>
        <taxon>fabids</taxon>
        <taxon>Rosales</taxon>
        <taxon>Cannabaceae</taxon>
        <taxon>Parasponia</taxon>
    </lineage>
</organism>
<name>A0A2P5AHG0_PARAD</name>
<comment type="caution">
    <text evidence="2">The sequence shown here is derived from an EMBL/GenBank/DDBJ whole genome shotgun (WGS) entry which is preliminary data.</text>
</comment>
<keyword evidence="3" id="KW-1185">Reference proteome</keyword>
<dbReference type="AlphaFoldDB" id="A0A2P5AHG0"/>
<reference evidence="3" key="1">
    <citation type="submission" date="2016-06" db="EMBL/GenBank/DDBJ databases">
        <title>Parallel loss of symbiosis genes in relatives of nitrogen-fixing non-legume Parasponia.</title>
        <authorList>
            <person name="Van Velzen R."/>
            <person name="Holmer R."/>
            <person name="Bu F."/>
            <person name="Rutten L."/>
            <person name="Van Zeijl A."/>
            <person name="Liu W."/>
            <person name="Santuari L."/>
            <person name="Cao Q."/>
            <person name="Sharma T."/>
            <person name="Shen D."/>
            <person name="Roswanjaya Y."/>
            <person name="Wardhani T."/>
            <person name="Kalhor M.S."/>
            <person name="Jansen J."/>
            <person name="Van den Hoogen J."/>
            <person name="Gungor B."/>
            <person name="Hartog M."/>
            <person name="Hontelez J."/>
            <person name="Verver J."/>
            <person name="Yang W.-C."/>
            <person name="Schijlen E."/>
            <person name="Repin R."/>
            <person name="Schilthuizen M."/>
            <person name="Schranz E."/>
            <person name="Heidstra R."/>
            <person name="Miyata K."/>
            <person name="Fedorova E."/>
            <person name="Kohlen W."/>
            <person name="Bisseling T."/>
            <person name="Smit S."/>
            <person name="Geurts R."/>
        </authorList>
    </citation>
    <scope>NUCLEOTIDE SEQUENCE [LARGE SCALE GENOMIC DNA]</scope>
    <source>
        <strain evidence="3">cv. WU1-14</strain>
    </source>
</reference>
<evidence type="ECO:0000313" key="2">
    <source>
        <dbReference type="EMBL" id="PON35960.1"/>
    </source>
</evidence>
<accession>A0A2P5AHG0</accession>
<feature type="coiled-coil region" evidence="1">
    <location>
        <begin position="70"/>
        <end position="97"/>
    </location>
</feature>
<evidence type="ECO:0000256" key="1">
    <source>
        <dbReference type="SAM" id="Coils"/>
    </source>
</evidence>
<evidence type="ECO:0000313" key="3">
    <source>
        <dbReference type="Proteomes" id="UP000237105"/>
    </source>
</evidence>
<dbReference type="EMBL" id="JXTB01000589">
    <property type="protein sequence ID" value="PON35960.1"/>
    <property type="molecule type" value="Genomic_DNA"/>
</dbReference>
<gene>
    <name evidence="2" type="ORF">PanWU01x14_332080</name>
</gene>
<dbReference type="Proteomes" id="UP000237105">
    <property type="component" value="Unassembled WGS sequence"/>
</dbReference>
<protein>
    <submittedName>
        <fullName evidence="2">Uncharacterized protein</fullName>
    </submittedName>
</protein>
<proteinExistence type="predicted"/>
<dbReference type="OrthoDB" id="1676631at2759"/>
<keyword evidence="1" id="KW-0175">Coiled coil</keyword>
<sequence length="187" mass="21680">MELKLELSSARNWLSGFKGFHTEHQYNCEKGKNPLIKSEGVSSKTSTRNKLPVKFSRSKACGDTSRGNKAMLRGSEVEELNERLKILEEETEIIKDAFFWSLEERKHMMNEIYQQFQLLNRGLQTGNLVLGESSGVNPFEDRKFRKSLPEILSRDPNPCLLTRELKANFLELREPAKNRGHMKFHHD</sequence>